<name>A0A9N9K1F9_9GLOM</name>
<comment type="caution">
    <text evidence="1">The sequence shown here is derived from an EMBL/GenBank/DDBJ whole genome shotgun (WGS) entry which is preliminary data.</text>
</comment>
<sequence length="116" mass="13415">EPVKLEAHLALQCPNVEKHVRQFYLFCVTCCDNLEEQFEYSKKQKSNNQHNLTKYFSQKTGDGLSEKQINIINITLLKDFVMCGISFSIIENLYFIDLLQTLCSDYDTPSRKILAG</sequence>
<reference evidence="1" key="1">
    <citation type="submission" date="2021-06" db="EMBL/GenBank/DDBJ databases">
        <authorList>
            <person name="Kallberg Y."/>
            <person name="Tangrot J."/>
            <person name="Rosling A."/>
        </authorList>
    </citation>
    <scope>NUCLEOTIDE SEQUENCE</scope>
    <source>
        <strain evidence="1">FL966</strain>
    </source>
</reference>
<dbReference type="EMBL" id="CAJVQA010033206">
    <property type="protein sequence ID" value="CAG8804152.1"/>
    <property type="molecule type" value="Genomic_DNA"/>
</dbReference>
<feature type="non-terminal residue" evidence="1">
    <location>
        <position position="1"/>
    </location>
</feature>
<dbReference type="OrthoDB" id="2433784at2759"/>
<gene>
    <name evidence="1" type="ORF">CPELLU_LOCUS17976</name>
</gene>
<accession>A0A9N9K1F9</accession>
<protein>
    <submittedName>
        <fullName evidence="1">2634_t:CDS:1</fullName>
    </submittedName>
</protein>
<dbReference type="AlphaFoldDB" id="A0A9N9K1F9"/>
<keyword evidence="2" id="KW-1185">Reference proteome</keyword>
<evidence type="ECO:0000313" key="1">
    <source>
        <dbReference type="EMBL" id="CAG8804152.1"/>
    </source>
</evidence>
<dbReference type="Proteomes" id="UP000789759">
    <property type="component" value="Unassembled WGS sequence"/>
</dbReference>
<organism evidence="1 2">
    <name type="scientific">Cetraspora pellucida</name>
    <dbReference type="NCBI Taxonomy" id="1433469"/>
    <lineage>
        <taxon>Eukaryota</taxon>
        <taxon>Fungi</taxon>
        <taxon>Fungi incertae sedis</taxon>
        <taxon>Mucoromycota</taxon>
        <taxon>Glomeromycotina</taxon>
        <taxon>Glomeromycetes</taxon>
        <taxon>Diversisporales</taxon>
        <taxon>Gigasporaceae</taxon>
        <taxon>Cetraspora</taxon>
    </lineage>
</organism>
<evidence type="ECO:0000313" key="2">
    <source>
        <dbReference type="Proteomes" id="UP000789759"/>
    </source>
</evidence>
<proteinExistence type="predicted"/>